<accession>F0SES7</accession>
<keyword evidence="2" id="KW-1185">Reference proteome</keyword>
<sequence>MFFIVLSCGKKDSYPPYYYTLQIRFTDQFGNDKVQGIKYIEDNKPGSSDEYKVQKDIYRLEVEQTHKPKEDLLRVQKVEPYNYLIIRTSTLPSPDYRPKHLAHRLVCAHVFGDEEEHTIVSDWEKVGSSDKCISITVDGKTFTSTENDQYGNFPIFLVSLDE</sequence>
<dbReference type="KEGG" id="psn:Pedsa_2448"/>
<dbReference type="HOGENOM" id="CLU_1529634_0_0_10"/>
<gene>
    <name evidence="1" type="ordered locus">Pedsa_2448</name>
</gene>
<dbReference type="STRING" id="762903.Pedsa_2448"/>
<organism evidence="1 2">
    <name type="scientific">Pseudopedobacter saltans (strain ATCC 51119 / DSM 12145 / JCM 21818 / CCUG 39354 / LMG 10337 / NBRC 100064 / NCIMB 13643)</name>
    <name type="common">Pedobacter saltans</name>
    <dbReference type="NCBI Taxonomy" id="762903"/>
    <lineage>
        <taxon>Bacteria</taxon>
        <taxon>Pseudomonadati</taxon>
        <taxon>Bacteroidota</taxon>
        <taxon>Sphingobacteriia</taxon>
        <taxon>Sphingobacteriales</taxon>
        <taxon>Sphingobacteriaceae</taxon>
        <taxon>Pseudopedobacter</taxon>
    </lineage>
</organism>
<dbReference type="EMBL" id="CP002545">
    <property type="protein sequence ID" value="ADY52993.1"/>
    <property type="molecule type" value="Genomic_DNA"/>
</dbReference>
<evidence type="ECO:0000313" key="1">
    <source>
        <dbReference type="EMBL" id="ADY52993.1"/>
    </source>
</evidence>
<dbReference type="Proteomes" id="UP000000310">
    <property type="component" value="Chromosome"/>
</dbReference>
<proteinExistence type="predicted"/>
<evidence type="ECO:0000313" key="2">
    <source>
        <dbReference type="Proteomes" id="UP000000310"/>
    </source>
</evidence>
<reference evidence="1 2" key="1">
    <citation type="journal article" date="2011" name="Stand. Genomic Sci.">
        <title>Complete genome sequence of the gliding, heparinolytic Pedobacter saltans type strain (113).</title>
        <authorList>
            <person name="Liolios K."/>
            <person name="Sikorski J."/>
            <person name="Lu M."/>
            <person name="Nolan M."/>
            <person name="Lapidus A."/>
            <person name="Lucas S."/>
            <person name="Hammon N."/>
            <person name="Deshpande S."/>
            <person name="Cheng J.F."/>
            <person name="Tapia R."/>
            <person name="Han C."/>
            <person name="Goodwin L."/>
            <person name="Pitluck S."/>
            <person name="Huntemann M."/>
            <person name="Ivanova N."/>
            <person name="Pagani I."/>
            <person name="Mavromatis K."/>
            <person name="Ovchinikova G."/>
            <person name="Pati A."/>
            <person name="Chen A."/>
            <person name="Palaniappan K."/>
            <person name="Land M."/>
            <person name="Hauser L."/>
            <person name="Brambilla E.M."/>
            <person name="Kotsyurbenko O."/>
            <person name="Rohde M."/>
            <person name="Tindall B.J."/>
            <person name="Abt B."/>
            <person name="Goker M."/>
            <person name="Detter J.C."/>
            <person name="Woyke T."/>
            <person name="Bristow J."/>
            <person name="Eisen J.A."/>
            <person name="Markowitz V."/>
            <person name="Hugenholtz P."/>
            <person name="Klenk H.P."/>
            <person name="Kyrpides N.C."/>
        </authorList>
    </citation>
    <scope>NUCLEOTIDE SEQUENCE [LARGE SCALE GENOMIC DNA]</scope>
    <source>
        <strain evidence="2">ATCC 51119 / DSM 12145 / JCM 21818 / LMG 10337 / NBRC 100064 / NCIMB 13643</strain>
    </source>
</reference>
<name>F0SES7_PSESL</name>
<protein>
    <submittedName>
        <fullName evidence="1">Uncharacterized protein</fullName>
    </submittedName>
</protein>
<dbReference type="AlphaFoldDB" id="F0SES7"/>
<reference evidence="2" key="2">
    <citation type="submission" date="2011-02" db="EMBL/GenBank/DDBJ databases">
        <title>The complete genome of Pedobacter saltans DSM 12145.</title>
        <authorList>
            <consortium name="US DOE Joint Genome Institute (JGI-PGF)"/>
            <person name="Lucas S."/>
            <person name="Copeland A."/>
            <person name="Lapidus A."/>
            <person name="Bruce D."/>
            <person name="Goodwin L."/>
            <person name="Pitluck S."/>
            <person name="Kyrpides N."/>
            <person name="Mavromatis K."/>
            <person name="Pagani I."/>
            <person name="Ivanova N."/>
            <person name="Ovchinnikova G."/>
            <person name="Lu M."/>
            <person name="Detter J.C."/>
            <person name="Han C."/>
            <person name="Land M."/>
            <person name="Hauser L."/>
            <person name="Markowitz V."/>
            <person name="Cheng J.-F."/>
            <person name="Hugenholtz P."/>
            <person name="Woyke T."/>
            <person name="Wu D."/>
            <person name="Tindall B."/>
            <person name="Pomrenke H.G."/>
            <person name="Brambilla E."/>
            <person name="Klenk H.-P."/>
            <person name="Eisen J.A."/>
        </authorList>
    </citation>
    <scope>NUCLEOTIDE SEQUENCE [LARGE SCALE GENOMIC DNA]</scope>
    <source>
        <strain evidence="2">ATCC 51119 / DSM 12145 / JCM 21818 / LMG 10337 / NBRC 100064 / NCIMB 13643</strain>
    </source>
</reference>